<evidence type="ECO:0000256" key="13">
    <source>
        <dbReference type="ARBA" id="ARBA00022741"/>
    </source>
</evidence>
<dbReference type="InterPro" id="IPR013785">
    <property type="entry name" value="Aldolase_TIM"/>
</dbReference>
<comment type="pathway">
    <text evidence="5 21">Amino-acid biosynthesis; L-histidine biosynthesis; L-histidine from 5-phospho-alpha-D-ribose 1-diphosphate: step 3/9.</text>
</comment>
<dbReference type="InterPro" id="IPR011060">
    <property type="entry name" value="RibuloseP-bd_barrel"/>
</dbReference>
<dbReference type="NCBIfam" id="TIGR00735">
    <property type="entry name" value="hisF"/>
    <property type="match status" value="1"/>
</dbReference>
<dbReference type="SUPFAM" id="SSF141734">
    <property type="entry name" value="HisI-like"/>
    <property type="match status" value="1"/>
</dbReference>
<gene>
    <name evidence="24" type="primary">hisF</name>
    <name evidence="21" type="synonym">hisI</name>
    <name evidence="21" type="synonym">hisIE</name>
    <name evidence="24" type="ORF">J7561_08925</name>
</gene>
<dbReference type="GO" id="GO:0000105">
    <property type="term" value="P:L-histidine biosynthetic process"/>
    <property type="evidence" value="ECO:0007669"/>
    <property type="project" value="UniProtKB-UniRule"/>
</dbReference>
<comment type="catalytic activity">
    <reaction evidence="2 21">
        <text>1-(5-phospho-beta-D-ribosyl)-ATP + H2O = 1-(5-phospho-beta-D-ribosyl)-5'-AMP + diphosphate + H(+)</text>
        <dbReference type="Rhea" id="RHEA:22828"/>
        <dbReference type="ChEBI" id="CHEBI:15377"/>
        <dbReference type="ChEBI" id="CHEBI:15378"/>
        <dbReference type="ChEBI" id="CHEBI:33019"/>
        <dbReference type="ChEBI" id="CHEBI:59457"/>
        <dbReference type="ChEBI" id="CHEBI:73183"/>
        <dbReference type="EC" id="3.6.1.31"/>
    </reaction>
</comment>
<keyword evidence="15 21" id="KW-0067">ATP-binding</keyword>
<name>A0AB35C144_9GAMM</name>
<evidence type="ECO:0000256" key="19">
    <source>
        <dbReference type="ARBA" id="ARBA00025475"/>
    </source>
</evidence>
<evidence type="ECO:0000256" key="14">
    <source>
        <dbReference type="ARBA" id="ARBA00022801"/>
    </source>
</evidence>
<dbReference type="InterPro" id="IPR002496">
    <property type="entry name" value="PRib_AMP_CycHydrolase_dom"/>
</dbReference>
<protein>
    <recommendedName>
        <fullName evidence="21">Histidine biosynthesis bifunctional protein HisIE</fullName>
    </recommendedName>
    <domain>
        <recommendedName>
            <fullName evidence="21">Phosphoribosyl-AMP cyclohydrolase</fullName>
            <shortName evidence="21">PRA-CH</shortName>
            <ecNumber evidence="21">3.5.4.19</ecNumber>
        </recommendedName>
    </domain>
    <domain>
        <recommendedName>
            <fullName evidence="21">Phosphoribosyl-ATP pyrophosphatase</fullName>
            <shortName evidence="21">PRA-PH</shortName>
            <ecNumber evidence="21">3.6.1.31</ecNumber>
        </recommendedName>
    </domain>
</protein>
<evidence type="ECO:0000313" key="25">
    <source>
        <dbReference type="Proteomes" id="UP000680020"/>
    </source>
</evidence>
<dbReference type="InterPro" id="IPR038019">
    <property type="entry name" value="PRib_AMP_CycHydrolase_sf"/>
</dbReference>
<evidence type="ECO:0000256" key="18">
    <source>
        <dbReference type="ARBA" id="ARBA00023268"/>
    </source>
</evidence>
<sequence length="454" mass="49851">MLAKIVACLDVKDGVVVKGTQFKNHEIMGDIVALAKRYNEEGADEIVIYDITASTKNDLVDKSWIQKVAAVIDVPLCVAGGIRSIEDAQIVFDNGAQKISINSPALANPDLINELSETFGKSRVVVGIDSYYDQARDDYFVYALTGDPDTTLETEWRTEDWIKEVEKRGAGEIVLNMMNQDGVRSGYDLVQLAKFSALTSLPIVASGGAGAPEHFLEAYTKGNAKGTLGASAFHKKIVHIGELKDYLRANGLTAHGKINWEKVGGLLPVIVQDHQTAEVLMFGVMTPEALKKTLTEQVVTFFSRTKNRLWTKGETSGNFLKVVNYTLDCDQDTLLITVNPIGNTCHLGNVSCFDGVSNQLPWVFFSQLEKLLESRKNSDPESSYTAALYAKGTKRIAQKVGEEGVEVALAATVQDKEELVNEAADLLYHATVLLHDQDLSWQDVIAVLKRRHGQ</sequence>
<comment type="similarity">
    <text evidence="9 22">Belongs to the HisA/HisF family.</text>
</comment>
<evidence type="ECO:0000256" key="3">
    <source>
        <dbReference type="ARBA" id="ARBA00004496"/>
    </source>
</evidence>
<reference evidence="24" key="1">
    <citation type="submission" date="2021-03" db="EMBL/GenBank/DDBJ databases">
        <title>Identification and antibiotic profiling of Wohlfahrtiimonas chitiniclastica, an underestimated human pathogen.</title>
        <authorList>
            <person name="Kopf A."/>
            <person name="Bunk B."/>
            <person name="Coldewey S."/>
            <person name="Gunzer F."/>
            <person name="Riedel T."/>
            <person name="Schroettner P."/>
        </authorList>
    </citation>
    <scope>NUCLEOTIDE SEQUENCE</scope>
    <source>
        <strain evidence="24">DSM 100917</strain>
    </source>
</reference>
<accession>A0AB35C144</accession>
<dbReference type="Proteomes" id="UP000680020">
    <property type="component" value="Unassembled WGS sequence"/>
</dbReference>
<dbReference type="Pfam" id="PF01503">
    <property type="entry name" value="PRA-PH"/>
    <property type="match status" value="1"/>
</dbReference>
<evidence type="ECO:0000256" key="12">
    <source>
        <dbReference type="ARBA" id="ARBA00022605"/>
    </source>
</evidence>
<evidence type="ECO:0000256" key="5">
    <source>
        <dbReference type="ARBA" id="ARBA00005169"/>
    </source>
</evidence>
<dbReference type="SUPFAM" id="SSF51366">
    <property type="entry name" value="Ribulose-phoshate binding barrel"/>
    <property type="match status" value="1"/>
</dbReference>
<comment type="function">
    <text evidence="19">IGPS catalyzes the conversion of PRFAR and glutamine to IGP, AICAR and glutamate. The HisF subunit catalyzes the cyclization activity that produces IGP and AICAR from PRFAR using the ammonia provided by the HisH subunit.</text>
</comment>
<dbReference type="AlphaFoldDB" id="A0AB35C144"/>
<evidence type="ECO:0000256" key="4">
    <source>
        <dbReference type="ARBA" id="ARBA00005091"/>
    </source>
</evidence>
<dbReference type="CDD" id="cd04731">
    <property type="entry name" value="HisF"/>
    <property type="match status" value="1"/>
</dbReference>
<evidence type="ECO:0000256" key="22">
    <source>
        <dbReference type="RuleBase" id="RU003657"/>
    </source>
</evidence>
<dbReference type="EC" id="3.5.4.19" evidence="21"/>
<dbReference type="InterPro" id="IPR023019">
    <property type="entry name" value="His_synth_HisIE"/>
</dbReference>
<dbReference type="InterPro" id="IPR006062">
    <property type="entry name" value="His_biosynth"/>
</dbReference>
<dbReference type="Pfam" id="PF00977">
    <property type="entry name" value="His_biosynth"/>
    <property type="match status" value="1"/>
</dbReference>
<comment type="subunit">
    <text evidence="10">Heterodimer of HisH and HisF.</text>
</comment>
<comment type="similarity">
    <text evidence="7 21">In the C-terminal section; belongs to the PRA-PH family.</text>
</comment>
<dbReference type="GO" id="GO:0005524">
    <property type="term" value="F:ATP binding"/>
    <property type="evidence" value="ECO:0007669"/>
    <property type="project" value="UniProtKB-KW"/>
</dbReference>
<dbReference type="PANTHER" id="PTHR21235">
    <property type="entry name" value="IMIDAZOLE GLYCEROL PHOSPHATE SYNTHASE SUBUNIT HISF/H IGP SYNTHASE SUBUNIT HISF/H"/>
    <property type="match status" value="1"/>
</dbReference>
<evidence type="ECO:0000256" key="6">
    <source>
        <dbReference type="ARBA" id="ARBA00005204"/>
    </source>
</evidence>
<keyword evidence="17" id="KW-0456">Lyase</keyword>
<dbReference type="GO" id="GO:0000107">
    <property type="term" value="F:imidazoleglycerol-phosphate synthase activity"/>
    <property type="evidence" value="ECO:0007669"/>
    <property type="project" value="InterPro"/>
</dbReference>
<dbReference type="InterPro" id="IPR004651">
    <property type="entry name" value="HisF"/>
</dbReference>
<dbReference type="EC" id="3.6.1.31" evidence="21"/>
<evidence type="ECO:0000256" key="9">
    <source>
        <dbReference type="ARBA" id="ARBA00009667"/>
    </source>
</evidence>
<keyword evidence="12 21" id="KW-0028">Amino-acid biosynthesis</keyword>
<evidence type="ECO:0000259" key="23">
    <source>
        <dbReference type="Pfam" id="PF01502"/>
    </source>
</evidence>
<dbReference type="EMBL" id="JAGIBU010000010">
    <property type="protein sequence ID" value="MBS7825322.1"/>
    <property type="molecule type" value="Genomic_DNA"/>
</dbReference>
<dbReference type="Gene3D" id="3.20.20.70">
    <property type="entry name" value="Aldolase class I"/>
    <property type="match status" value="1"/>
</dbReference>
<feature type="region of interest" description="Phosphoribosyl-ATP pyrophosphohydrolase" evidence="21">
    <location>
        <begin position="365"/>
        <end position="454"/>
    </location>
</feature>
<evidence type="ECO:0000256" key="7">
    <source>
        <dbReference type="ARBA" id="ARBA00007731"/>
    </source>
</evidence>
<evidence type="ECO:0000256" key="1">
    <source>
        <dbReference type="ARBA" id="ARBA00000024"/>
    </source>
</evidence>
<comment type="caution">
    <text evidence="24">The sequence shown here is derived from an EMBL/GenBank/DDBJ whole genome shotgun (WGS) entry which is preliminary data.</text>
</comment>
<dbReference type="GO" id="GO:0005737">
    <property type="term" value="C:cytoplasm"/>
    <property type="evidence" value="ECO:0007669"/>
    <property type="project" value="UniProtKB-SubCell"/>
</dbReference>
<comment type="similarity">
    <text evidence="8 21">In the N-terminal section; belongs to the PRA-CH family.</text>
</comment>
<evidence type="ECO:0000256" key="11">
    <source>
        <dbReference type="ARBA" id="ARBA00022490"/>
    </source>
</evidence>
<dbReference type="FunFam" id="3.10.20.810:FF:000001">
    <property type="entry name" value="Histidine biosynthesis bifunctional protein HisIE"/>
    <property type="match status" value="1"/>
</dbReference>
<dbReference type="HAMAP" id="MF_01019">
    <property type="entry name" value="HisIE"/>
    <property type="match status" value="1"/>
</dbReference>
<comment type="pathway">
    <text evidence="4">Amino-acid biosynthesis; L-histidine biosynthesis; L-histidine from 5-phospho-alpha-D-ribose 1-diphosphate: step 5/9.</text>
</comment>
<dbReference type="HAMAP" id="MF_01020">
    <property type="entry name" value="HisE"/>
    <property type="match status" value="1"/>
</dbReference>
<feature type="region of interest" description="Phosphoribosyl-AMP cyclohydrolase" evidence="21">
    <location>
        <begin position="1"/>
        <end position="364"/>
    </location>
</feature>
<evidence type="ECO:0000256" key="16">
    <source>
        <dbReference type="ARBA" id="ARBA00023102"/>
    </source>
</evidence>
<evidence type="ECO:0000256" key="20">
    <source>
        <dbReference type="ARBA" id="ARBA00047838"/>
    </source>
</evidence>
<dbReference type="NCBIfam" id="NF002747">
    <property type="entry name" value="PRK02759.1"/>
    <property type="match status" value="1"/>
</dbReference>
<dbReference type="NCBIfam" id="TIGR03188">
    <property type="entry name" value="histidine_hisI"/>
    <property type="match status" value="1"/>
</dbReference>
<keyword evidence="16 21" id="KW-0368">Histidine biosynthesis</keyword>
<feature type="domain" description="Phosphoribosyl-AMP cyclohydrolase" evidence="23">
    <location>
        <begin position="281"/>
        <end position="353"/>
    </location>
</feature>
<dbReference type="InterPro" id="IPR008179">
    <property type="entry name" value="HisE"/>
</dbReference>
<dbReference type="Gene3D" id="3.10.20.810">
    <property type="entry name" value="Phosphoribosyl-AMP cyclohydrolase"/>
    <property type="match status" value="1"/>
</dbReference>
<evidence type="ECO:0000256" key="8">
    <source>
        <dbReference type="ARBA" id="ARBA00008299"/>
    </source>
</evidence>
<keyword evidence="11 21" id="KW-0963">Cytoplasm</keyword>
<evidence type="ECO:0000256" key="15">
    <source>
        <dbReference type="ARBA" id="ARBA00022840"/>
    </source>
</evidence>
<dbReference type="Pfam" id="PF01502">
    <property type="entry name" value="PRA-CH"/>
    <property type="match status" value="1"/>
</dbReference>
<evidence type="ECO:0000256" key="21">
    <source>
        <dbReference type="HAMAP-Rule" id="MF_01019"/>
    </source>
</evidence>
<keyword evidence="13 21" id="KW-0547">Nucleotide-binding</keyword>
<keyword evidence="18 21" id="KW-0511">Multifunctional enzyme</keyword>
<comment type="catalytic activity">
    <reaction evidence="1 21">
        <text>1-(5-phospho-beta-D-ribosyl)-5'-AMP + H2O = 1-(5-phospho-beta-D-ribosyl)-5-[(5-phospho-beta-D-ribosylamino)methylideneamino]imidazole-4-carboxamide</text>
        <dbReference type="Rhea" id="RHEA:20049"/>
        <dbReference type="ChEBI" id="CHEBI:15377"/>
        <dbReference type="ChEBI" id="CHEBI:58435"/>
        <dbReference type="ChEBI" id="CHEBI:59457"/>
        <dbReference type="EC" id="3.5.4.19"/>
    </reaction>
</comment>
<dbReference type="SUPFAM" id="SSF101386">
    <property type="entry name" value="all-alpha NTP pyrophosphatases"/>
    <property type="match status" value="1"/>
</dbReference>
<dbReference type="GO" id="GO:0016829">
    <property type="term" value="F:lyase activity"/>
    <property type="evidence" value="ECO:0007669"/>
    <property type="project" value="UniProtKB-KW"/>
</dbReference>
<proteinExistence type="inferred from homology"/>
<comment type="pathway">
    <text evidence="6 21">Amino-acid biosynthesis; L-histidine biosynthesis; L-histidine from 5-phospho-alpha-D-ribose 1-diphosphate: step 2/9.</text>
</comment>
<dbReference type="Gene3D" id="1.10.287.1080">
    <property type="entry name" value="MazG-like"/>
    <property type="match status" value="1"/>
</dbReference>
<dbReference type="CDD" id="cd11534">
    <property type="entry name" value="NTP-PPase_HisIE_like"/>
    <property type="match status" value="1"/>
</dbReference>
<evidence type="ECO:0000256" key="2">
    <source>
        <dbReference type="ARBA" id="ARBA00001460"/>
    </source>
</evidence>
<comment type="catalytic activity">
    <reaction evidence="20">
        <text>5-[(5-phospho-1-deoxy-D-ribulos-1-ylimino)methylamino]-1-(5-phospho-beta-D-ribosyl)imidazole-4-carboxamide + L-glutamine = D-erythro-1-(imidazol-4-yl)glycerol 3-phosphate + 5-amino-1-(5-phospho-beta-D-ribosyl)imidazole-4-carboxamide + L-glutamate + H(+)</text>
        <dbReference type="Rhea" id="RHEA:24793"/>
        <dbReference type="ChEBI" id="CHEBI:15378"/>
        <dbReference type="ChEBI" id="CHEBI:29985"/>
        <dbReference type="ChEBI" id="CHEBI:58278"/>
        <dbReference type="ChEBI" id="CHEBI:58359"/>
        <dbReference type="ChEBI" id="CHEBI:58475"/>
        <dbReference type="ChEBI" id="CHEBI:58525"/>
        <dbReference type="EC" id="4.3.2.10"/>
    </reaction>
</comment>
<dbReference type="GO" id="GO:0004635">
    <property type="term" value="F:phosphoribosyl-AMP cyclohydrolase activity"/>
    <property type="evidence" value="ECO:0007669"/>
    <property type="project" value="UniProtKB-UniRule"/>
</dbReference>
<organism evidence="24 25">
    <name type="scientific">Wohlfahrtiimonas chitiniclastica</name>
    <dbReference type="NCBI Taxonomy" id="400946"/>
    <lineage>
        <taxon>Bacteria</taxon>
        <taxon>Pseudomonadati</taxon>
        <taxon>Pseudomonadota</taxon>
        <taxon>Gammaproteobacteria</taxon>
        <taxon>Cardiobacteriales</taxon>
        <taxon>Ignatzschineriaceae</taxon>
        <taxon>Wohlfahrtiimonas</taxon>
    </lineage>
</organism>
<keyword evidence="14 21" id="KW-0378">Hydrolase</keyword>
<evidence type="ECO:0000256" key="10">
    <source>
        <dbReference type="ARBA" id="ARBA00011152"/>
    </source>
</evidence>
<dbReference type="GO" id="GO:0004636">
    <property type="term" value="F:phosphoribosyl-ATP diphosphatase activity"/>
    <property type="evidence" value="ECO:0007669"/>
    <property type="project" value="UniProtKB-UniRule"/>
</dbReference>
<comment type="subcellular location">
    <subcellularLocation>
        <location evidence="3 21">Cytoplasm</location>
    </subcellularLocation>
</comment>
<dbReference type="InterPro" id="IPR021130">
    <property type="entry name" value="PRib-ATP_PPHydrolase-like"/>
</dbReference>
<dbReference type="InterPro" id="IPR050064">
    <property type="entry name" value="IGPS_HisA/HisF"/>
</dbReference>
<dbReference type="PANTHER" id="PTHR21235:SF2">
    <property type="entry name" value="IMIDAZOLE GLYCEROL PHOSPHATE SYNTHASE HISHF"/>
    <property type="match status" value="1"/>
</dbReference>
<dbReference type="FunFam" id="1.10.287.1080:FF:000002">
    <property type="entry name" value="Histidine biosynthesis bifunctional protein HisIE"/>
    <property type="match status" value="1"/>
</dbReference>
<evidence type="ECO:0000256" key="17">
    <source>
        <dbReference type="ARBA" id="ARBA00023239"/>
    </source>
</evidence>
<evidence type="ECO:0000313" key="24">
    <source>
        <dbReference type="EMBL" id="MBS7825322.1"/>
    </source>
</evidence>